<dbReference type="RefSeq" id="WP_377418031.1">
    <property type="nucleotide sequence ID" value="NZ_JBHSPR010000004.1"/>
</dbReference>
<evidence type="ECO:0000313" key="2">
    <source>
        <dbReference type="EMBL" id="MFC6015656.1"/>
    </source>
</evidence>
<dbReference type="SUPFAM" id="SSF54427">
    <property type="entry name" value="NTF2-like"/>
    <property type="match status" value="1"/>
</dbReference>
<sequence length="107" mass="11739">MTPEVRWPNGWEGGHVHGREQVAAYWRRQWDELEPSVTPTAFTTEADDRIAVAVHQVVKDKAGTVLADHTVTQVYRFAGELIAEMTIREPSSVGLPASAGLNTASDP</sequence>
<evidence type="ECO:0000313" key="3">
    <source>
        <dbReference type="Proteomes" id="UP001596203"/>
    </source>
</evidence>
<dbReference type="Proteomes" id="UP001596203">
    <property type="component" value="Unassembled WGS sequence"/>
</dbReference>
<keyword evidence="3" id="KW-1185">Reference proteome</keyword>
<dbReference type="InterPro" id="IPR037401">
    <property type="entry name" value="SnoaL-like"/>
</dbReference>
<dbReference type="Pfam" id="PF12680">
    <property type="entry name" value="SnoaL_2"/>
    <property type="match status" value="1"/>
</dbReference>
<dbReference type="EMBL" id="JBHSPR010000004">
    <property type="protein sequence ID" value="MFC6015656.1"/>
    <property type="molecule type" value="Genomic_DNA"/>
</dbReference>
<gene>
    <name evidence="2" type="ORF">ACFP2T_05565</name>
</gene>
<proteinExistence type="predicted"/>
<dbReference type="Gene3D" id="3.10.450.50">
    <property type="match status" value="1"/>
</dbReference>
<feature type="domain" description="SnoaL-like" evidence="1">
    <location>
        <begin position="1"/>
        <end position="85"/>
    </location>
</feature>
<dbReference type="InterPro" id="IPR032710">
    <property type="entry name" value="NTF2-like_dom_sf"/>
</dbReference>
<comment type="caution">
    <text evidence="2">The sequence shown here is derived from an EMBL/GenBank/DDBJ whole genome shotgun (WGS) entry which is preliminary data.</text>
</comment>
<name>A0ABW1K1N3_9ACTN</name>
<organism evidence="2 3">
    <name type="scientific">Plantactinospora solaniradicis</name>
    <dbReference type="NCBI Taxonomy" id="1723736"/>
    <lineage>
        <taxon>Bacteria</taxon>
        <taxon>Bacillati</taxon>
        <taxon>Actinomycetota</taxon>
        <taxon>Actinomycetes</taxon>
        <taxon>Micromonosporales</taxon>
        <taxon>Micromonosporaceae</taxon>
        <taxon>Plantactinospora</taxon>
    </lineage>
</organism>
<protein>
    <submittedName>
        <fullName evidence="2">Nuclear transport factor 2 family protein</fullName>
    </submittedName>
</protein>
<evidence type="ECO:0000259" key="1">
    <source>
        <dbReference type="Pfam" id="PF12680"/>
    </source>
</evidence>
<reference evidence="3" key="1">
    <citation type="journal article" date="2019" name="Int. J. Syst. Evol. Microbiol.">
        <title>The Global Catalogue of Microorganisms (GCM) 10K type strain sequencing project: providing services to taxonomists for standard genome sequencing and annotation.</title>
        <authorList>
            <consortium name="The Broad Institute Genomics Platform"/>
            <consortium name="The Broad Institute Genome Sequencing Center for Infectious Disease"/>
            <person name="Wu L."/>
            <person name="Ma J."/>
        </authorList>
    </citation>
    <scope>NUCLEOTIDE SEQUENCE [LARGE SCALE GENOMIC DNA]</scope>
    <source>
        <strain evidence="3">ZS-35-S2</strain>
    </source>
</reference>
<accession>A0ABW1K1N3</accession>